<dbReference type="PANTHER" id="PTHR45033">
    <property type="match status" value="1"/>
</dbReference>
<dbReference type="Gene3D" id="3.90.180.10">
    <property type="entry name" value="Medium-chain alcohol dehydrogenases, catalytic domain"/>
    <property type="match status" value="1"/>
</dbReference>
<dbReference type="Pfam" id="PF08240">
    <property type="entry name" value="ADH_N"/>
    <property type="match status" value="1"/>
</dbReference>
<dbReference type="EMBL" id="KQ964247">
    <property type="protein sequence ID" value="KXJ94395.1"/>
    <property type="molecule type" value="Genomic_DNA"/>
</dbReference>
<dbReference type="PANTHER" id="PTHR45033:SF2">
    <property type="entry name" value="ZINC-TYPE ALCOHOL DEHYDROGENASE-LIKE PROTEIN C1773.06C"/>
    <property type="match status" value="1"/>
</dbReference>
<dbReference type="InterPro" id="IPR036291">
    <property type="entry name" value="NAD(P)-bd_dom_sf"/>
</dbReference>
<dbReference type="InterPro" id="IPR020843">
    <property type="entry name" value="ER"/>
</dbReference>
<dbReference type="SUPFAM" id="SSF50129">
    <property type="entry name" value="GroES-like"/>
    <property type="match status" value="1"/>
</dbReference>
<dbReference type="InterPro" id="IPR011032">
    <property type="entry name" value="GroES-like_sf"/>
</dbReference>
<organism evidence="2 3">
    <name type="scientific">Microdochium bolleyi</name>
    <dbReference type="NCBI Taxonomy" id="196109"/>
    <lineage>
        <taxon>Eukaryota</taxon>
        <taxon>Fungi</taxon>
        <taxon>Dikarya</taxon>
        <taxon>Ascomycota</taxon>
        <taxon>Pezizomycotina</taxon>
        <taxon>Sordariomycetes</taxon>
        <taxon>Xylariomycetidae</taxon>
        <taxon>Xylariales</taxon>
        <taxon>Microdochiaceae</taxon>
        <taxon>Microdochium</taxon>
    </lineage>
</organism>
<dbReference type="Proteomes" id="UP000070501">
    <property type="component" value="Unassembled WGS sequence"/>
</dbReference>
<sequence>MSEVAPTGRWKLVSQNGIDEGLQFDASYSPPTEANLGPEDVLVDVYAASLNYRDVAVAKAGVVAMPLPITPNVTPGSDGAGKIVALGSAVARLCPALAVSSQGQDVVMHLAPHTGSDDAAMPGFEDIGSGLGQSQHGTLTRRGVFHYTALLPKPAGISYEAAASLTCSGLTAWNALMGVQGKRVKKGDWVLVQGTGGVSIAALQIAKAAGANVVATTSSPSKAAQLRALGATHVINYRETPDWGSAARQHTPNDGKQGFDHVVDVGGALTAPQSIKAVRRDGVVTMAGLLGGTGGEGAPEPVEIMAALWNICTVRGVLLGSRGMFRELLDFVAEHKINMALDDEAEWFAFEQVKEAYGRLSRQEHFAKVVIKIR</sequence>
<dbReference type="SMART" id="SM00829">
    <property type="entry name" value="PKS_ER"/>
    <property type="match status" value="1"/>
</dbReference>
<dbReference type="InterPro" id="IPR052711">
    <property type="entry name" value="Zinc_ADH-like"/>
</dbReference>
<name>A0A136JB86_9PEZI</name>
<protein>
    <recommendedName>
        <fullName evidence="1">Enoyl reductase (ER) domain-containing protein</fullName>
    </recommendedName>
</protein>
<keyword evidence="3" id="KW-1185">Reference proteome</keyword>
<dbReference type="InterPro" id="IPR013154">
    <property type="entry name" value="ADH-like_N"/>
</dbReference>
<evidence type="ECO:0000313" key="2">
    <source>
        <dbReference type="EMBL" id="KXJ94395.1"/>
    </source>
</evidence>
<dbReference type="AlphaFoldDB" id="A0A136JB86"/>
<accession>A0A136JB86</accession>
<dbReference type="OrthoDB" id="9930022at2759"/>
<dbReference type="Gene3D" id="3.40.50.720">
    <property type="entry name" value="NAD(P)-binding Rossmann-like Domain"/>
    <property type="match status" value="1"/>
</dbReference>
<feature type="domain" description="Enoyl reductase (ER)" evidence="1">
    <location>
        <begin position="17"/>
        <end position="371"/>
    </location>
</feature>
<dbReference type="Pfam" id="PF00107">
    <property type="entry name" value="ADH_zinc_N"/>
    <property type="match status" value="1"/>
</dbReference>
<dbReference type="InParanoid" id="A0A136JB86"/>
<dbReference type="InterPro" id="IPR013149">
    <property type="entry name" value="ADH-like_C"/>
</dbReference>
<dbReference type="GO" id="GO:0016491">
    <property type="term" value="F:oxidoreductase activity"/>
    <property type="evidence" value="ECO:0007669"/>
    <property type="project" value="InterPro"/>
</dbReference>
<proteinExistence type="predicted"/>
<evidence type="ECO:0000313" key="3">
    <source>
        <dbReference type="Proteomes" id="UP000070501"/>
    </source>
</evidence>
<reference evidence="3" key="1">
    <citation type="submission" date="2016-02" db="EMBL/GenBank/DDBJ databases">
        <title>Draft genome sequence of Microdochium bolleyi, a fungal endophyte of beachgrass.</title>
        <authorList>
            <consortium name="DOE Joint Genome Institute"/>
            <person name="David A.S."/>
            <person name="May G."/>
            <person name="Haridas S."/>
            <person name="Lim J."/>
            <person name="Wang M."/>
            <person name="Labutti K."/>
            <person name="Lipzen A."/>
            <person name="Barry K."/>
            <person name="Grigoriev I.V."/>
        </authorList>
    </citation>
    <scope>NUCLEOTIDE SEQUENCE [LARGE SCALE GENOMIC DNA]</scope>
    <source>
        <strain evidence="3">J235TASD1</strain>
    </source>
</reference>
<dbReference type="SUPFAM" id="SSF51735">
    <property type="entry name" value="NAD(P)-binding Rossmann-fold domains"/>
    <property type="match status" value="1"/>
</dbReference>
<dbReference type="CDD" id="cd08276">
    <property type="entry name" value="MDR7"/>
    <property type="match status" value="1"/>
</dbReference>
<evidence type="ECO:0000259" key="1">
    <source>
        <dbReference type="SMART" id="SM00829"/>
    </source>
</evidence>
<dbReference type="STRING" id="196109.A0A136JB86"/>
<gene>
    <name evidence="2" type="ORF">Micbo1qcDRAFT_43895</name>
</gene>